<proteinExistence type="predicted"/>
<comment type="caution">
    <text evidence="2">The sequence shown here is derived from an EMBL/GenBank/DDBJ whole genome shotgun (WGS) entry which is preliminary data.</text>
</comment>
<keyword evidence="1" id="KW-0732">Signal</keyword>
<feature type="signal peptide" evidence="1">
    <location>
        <begin position="1"/>
        <end position="23"/>
    </location>
</feature>
<dbReference type="EMBL" id="QZBU01001650">
    <property type="protein sequence ID" value="TIA47073.1"/>
    <property type="molecule type" value="Genomic_DNA"/>
</dbReference>
<evidence type="ECO:0000313" key="2">
    <source>
        <dbReference type="EMBL" id="TIA47073.1"/>
    </source>
</evidence>
<gene>
    <name evidence="2" type="ORF">D6C83_05230</name>
</gene>
<organism evidence="2 3">
    <name type="scientific">Aureobasidium pullulans</name>
    <name type="common">Black yeast</name>
    <name type="synonym">Pullularia pullulans</name>
    <dbReference type="NCBI Taxonomy" id="5580"/>
    <lineage>
        <taxon>Eukaryota</taxon>
        <taxon>Fungi</taxon>
        <taxon>Dikarya</taxon>
        <taxon>Ascomycota</taxon>
        <taxon>Pezizomycotina</taxon>
        <taxon>Dothideomycetes</taxon>
        <taxon>Dothideomycetidae</taxon>
        <taxon>Dothideales</taxon>
        <taxon>Saccotheciaceae</taxon>
        <taxon>Aureobasidium</taxon>
    </lineage>
</organism>
<dbReference type="Proteomes" id="UP000304947">
    <property type="component" value="Unassembled WGS sequence"/>
</dbReference>
<dbReference type="AlphaFoldDB" id="A0A4T0CGR7"/>
<evidence type="ECO:0000313" key="3">
    <source>
        <dbReference type="Proteomes" id="UP000304947"/>
    </source>
</evidence>
<sequence length="246" mass="27133">MLTKCIGTGMCLTLLYCVQLAQAQSDDDSNQNITVRFFPDTQQADTCGYGNSSNALTFTTQDIPIISNCFNFADLFGGNETTGFVNQTRNSVGSFPSGYEPGIHWELRNKDLFDPSANYSKALYRQSVPNPSDKLYEPGHYADRLVTVYGGANCTERDPNNDEGLLPWYGWACWSEGEGSCGTLPYNVVSFRISPGFDKENSKGKCWDFAEYGAATSYLPSLRTVVAAFAGALVEEEMYDVEEQCS</sequence>
<protein>
    <submittedName>
        <fullName evidence="2">Uncharacterized protein</fullName>
    </submittedName>
</protein>
<evidence type="ECO:0000256" key="1">
    <source>
        <dbReference type="SAM" id="SignalP"/>
    </source>
</evidence>
<reference evidence="2 3" key="1">
    <citation type="submission" date="2018-10" db="EMBL/GenBank/DDBJ databases">
        <title>Fifty Aureobasidium pullulans genomes reveal a recombining polyextremotolerant generalist.</title>
        <authorList>
            <person name="Gostincar C."/>
            <person name="Turk M."/>
            <person name="Zajc J."/>
            <person name="Gunde-Cimerman N."/>
        </authorList>
    </citation>
    <scope>NUCLEOTIDE SEQUENCE [LARGE SCALE GENOMIC DNA]</scope>
    <source>
        <strain evidence="2 3">EXF-3380</strain>
    </source>
</reference>
<name>A0A4T0CGR7_AURPU</name>
<accession>A0A4T0CGR7</accession>
<feature type="chain" id="PRO_5020512359" evidence="1">
    <location>
        <begin position="24"/>
        <end position="246"/>
    </location>
</feature>